<comment type="caution">
    <text evidence="1">The sequence shown here is derived from an EMBL/GenBank/DDBJ whole genome shotgun (WGS) entry which is preliminary data.</text>
</comment>
<evidence type="ECO:0000313" key="1">
    <source>
        <dbReference type="EMBL" id="KAJ9099578.1"/>
    </source>
</evidence>
<accession>A0ACC2VJL1</accession>
<name>A0ACC2VJL1_9TREE</name>
<dbReference type="Proteomes" id="UP001230649">
    <property type="component" value="Unassembled WGS sequence"/>
</dbReference>
<gene>
    <name evidence="1" type="ORF">QFC20_005644</name>
</gene>
<organism evidence="1 2">
    <name type="scientific">Naganishia adeliensis</name>
    <dbReference type="NCBI Taxonomy" id="92952"/>
    <lineage>
        <taxon>Eukaryota</taxon>
        <taxon>Fungi</taxon>
        <taxon>Dikarya</taxon>
        <taxon>Basidiomycota</taxon>
        <taxon>Agaricomycotina</taxon>
        <taxon>Tremellomycetes</taxon>
        <taxon>Filobasidiales</taxon>
        <taxon>Filobasidiaceae</taxon>
        <taxon>Naganishia</taxon>
    </lineage>
</organism>
<dbReference type="EMBL" id="JASBWS010000082">
    <property type="protein sequence ID" value="KAJ9099578.1"/>
    <property type="molecule type" value="Genomic_DNA"/>
</dbReference>
<sequence length="237" mass="26682">MLSVAQIADSNQKLLQDNARMDQACREQAKQLKSLQRQIQHKEGMVDRLQKDLAIAEDLADEQRSLAARLSQECNPSLKHWLLERSRIQLARLEGLEWKNDALEYAIEEVEGNLREEAHDAISAMEYERTIAIASADRGRSDNPPQTKGIQHSAPALPHLVSTPDRPTTSNPRRPLVPTIYQSSVLAPSSALEIGDSYDHEKFRTSAHSFPNDTTTRSSSPESVLYLGSRRSRPLRH</sequence>
<proteinExistence type="predicted"/>
<protein>
    <submittedName>
        <fullName evidence="1">Uncharacterized protein</fullName>
    </submittedName>
</protein>
<evidence type="ECO:0000313" key="2">
    <source>
        <dbReference type="Proteomes" id="UP001230649"/>
    </source>
</evidence>
<keyword evidence="2" id="KW-1185">Reference proteome</keyword>
<reference evidence="1" key="1">
    <citation type="submission" date="2023-04" db="EMBL/GenBank/DDBJ databases">
        <title>Draft Genome sequencing of Naganishia species isolated from polar environments using Oxford Nanopore Technology.</title>
        <authorList>
            <person name="Leo P."/>
            <person name="Venkateswaran K."/>
        </authorList>
    </citation>
    <scope>NUCLEOTIDE SEQUENCE</scope>
    <source>
        <strain evidence="1">MNA-CCFEE 5262</strain>
    </source>
</reference>